<evidence type="ECO:0000313" key="3">
    <source>
        <dbReference type="EMBL" id="CAD9770480.1"/>
    </source>
</evidence>
<organism evidence="3">
    <name type="scientific">Lotharella oceanica</name>
    <dbReference type="NCBI Taxonomy" id="641309"/>
    <lineage>
        <taxon>Eukaryota</taxon>
        <taxon>Sar</taxon>
        <taxon>Rhizaria</taxon>
        <taxon>Cercozoa</taxon>
        <taxon>Chlorarachniophyceae</taxon>
        <taxon>Lotharella</taxon>
    </lineage>
</organism>
<dbReference type="PANTHER" id="PTHR10174">
    <property type="entry name" value="ALPHA-TOCOPHEROL TRANSFER PROTEIN-RELATED"/>
    <property type="match status" value="1"/>
</dbReference>
<dbReference type="EMBL" id="HBHP01023230">
    <property type="protein sequence ID" value="CAD9770480.1"/>
    <property type="molecule type" value="Transcribed_RNA"/>
</dbReference>
<dbReference type="CDD" id="cd00170">
    <property type="entry name" value="SEC14"/>
    <property type="match status" value="1"/>
</dbReference>
<dbReference type="Gene3D" id="3.40.525.10">
    <property type="entry name" value="CRAL-TRIO lipid binding domain"/>
    <property type="match status" value="1"/>
</dbReference>
<protein>
    <recommendedName>
        <fullName evidence="2">CRAL-TRIO domain-containing protein</fullName>
    </recommendedName>
</protein>
<feature type="region of interest" description="Disordered" evidence="1">
    <location>
        <begin position="121"/>
        <end position="168"/>
    </location>
</feature>
<dbReference type="AlphaFoldDB" id="A0A7S2XCS9"/>
<name>A0A7S2XCS9_9EUKA</name>
<accession>A0A7S2XCS9</accession>
<evidence type="ECO:0000256" key="1">
    <source>
        <dbReference type="SAM" id="MobiDB-lite"/>
    </source>
</evidence>
<dbReference type="PANTHER" id="PTHR10174:SF229">
    <property type="entry name" value="CRAL-TRIO DOMAIN-CONTAINING PROTEIN"/>
    <property type="match status" value="1"/>
</dbReference>
<gene>
    <name evidence="3" type="ORF">LSP00402_LOCUS14466</name>
</gene>
<dbReference type="InterPro" id="IPR001251">
    <property type="entry name" value="CRAL-TRIO_dom"/>
</dbReference>
<reference evidence="3" key="1">
    <citation type="submission" date="2021-01" db="EMBL/GenBank/DDBJ databases">
        <authorList>
            <person name="Corre E."/>
            <person name="Pelletier E."/>
            <person name="Niang G."/>
            <person name="Scheremetjew M."/>
            <person name="Finn R."/>
            <person name="Kale V."/>
            <person name="Holt S."/>
            <person name="Cochrane G."/>
            <person name="Meng A."/>
            <person name="Brown T."/>
            <person name="Cohen L."/>
        </authorList>
    </citation>
    <scope>NUCLEOTIDE SEQUENCE</scope>
    <source>
        <strain evidence="3">CCMP622</strain>
    </source>
</reference>
<feature type="domain" description="CRAL-TRIO" evidence="2">
    <location>
        <begin position="1"/>
        <end position="110"/>
    </location>
</feature>
<sequence length="168" mass="18553">MKALRSPRCQERGVVFVGDLGGAAFGNLDLRVPKAILGAIGKAVPLRLHRACIVRPFMLMRLVIPIIKMFMSEKMRQRLQVLGGPEQLAKHGLEMKKLPEDVGGTGGEQAHNYMAMLAQWVEEERSRESSKKGKEGKTSRRDAGDNEGERDAIKQTTERPAETKAGTT</sequence>
<dbReference type="InterPro" id="IPR036865">
    <property type="entry name" value="CRAL-TRIO_dom_sf"/>
</dbReference>
<evidence type="ECO:0000259" key="2">
    <source>
        <dbReference type="PROSITE" id="PS50191"/>
    </source>
</evidence>
<proteinExistence type="predicted"/>
<dbReference type="PROSITE" id="PS50191">
    <property type="entry name" value="CRAL_TRIO"/>
    <property type="match status" value="1"/>
</dbReference>
<feature type="compositionally biased region" description="Basic and acidic residues" evidence="1">
    <location>
        <begin position="122"/>
        <end position="162"/>
    </location>
</feature>
<dbReference type="SUPFAM" id="SSF52087">
    <property type="entry name" value="CRAL/TRIO domain"/>
    <property type="match status" value="1"/>
</dbReference>
<dbReference type="Pfam" id="PF00650">
    <property type="entry name" value="CRAL_TRIO"/>
    <property type="match status" value="1"/>
</dbReference>